<dbReference type="RefSeq" id="WP_088621005.1">
    <property type="nucleotide sequence ID" value="NZ_CP022129.1"/>
</dbReference>
<proteinExistence type="predicted"/>
<dbReference type="AlphaFoldDB" id="A0A1Z4C3P7"/>
<protein>
    <recommendedName>
        <fullName evidence="3">Transposase</fullName>
    </recommendedName>
</protein>
<dbReference type="EMBL" id="CP022129">
    <property type="protein sequence ID" value="ASF48135.1"/>
    <property type="molecule type" value="Genomic_DNA"/>
</dbReference>
<dbReference type="Proteomes" id="UP000197019">
    <property type="component" value="Chromosome"/>
</dbReference>
<evidence type="ECO:0000313" key="1">
    <source>
        <dbReference type="EMBL" id="ASF48135.1"/>
    </source>
</evidence>
<dbReference type="KEGG" id="mpsy:CEK71_19845"/>
<accession>A0A1Z4C3P7</accession>
<sequence length="67" mass="7695">MSKTDKVKKPKFTLEFKQDAAKLVLEKGFISLFITADVRIRHWAIKPLWNLSGNFTARLPKKVSGFC</sequence>
<keyword evidence="2" id="KW-1185">Reference proteome</keyword>
<organism evidence="1 2">
    <name type="scientific">Methylovulum psychrotolerans</name>
    <dbReference type="NCBI Taxonomy" id="1704499"/>
    <lineage>
        <taxon>Bacteria</taxon>
        <taxon>Pseudomonadati</taxon>
        <taxon>Pseudomonadota</taxon>
        <taxon>Gammaproteobacteria</taxon>
        <taxon>Methylococcales</taxon>
        <taxon>Methylococcaceae</taxon>
        <taxon>Methylovulum</taxon>
    </lineage>
</organism>
<evidence type="ECO:0008006" key="3">
    <source>
        <dbReference type="Google" id="ProtNLM"/>
    </source>
</evidence>
<reference evidence="1 2" key="1">
    <citation type="submission" date="2017-06" db="EMBL/GenBank/DDBJ databases">
        <title>Genome Sequencing of the methanotroph Methylovulum psychrotolerants str. HV10-M2 isolated from a high-altitude environment.</title>
        <authorList>
            <person name="Mateos-Rivera A."/>
        </authorList>
    </citation>
    <scope>NUCLEOTIDE SEQUENCE [LARGE SCALE GENOMIC DNA]</scope>
    <source>
        <strain evidence="1 2">HV10_M2</strain>
    </source>
</reference>
<name>A0A1Z4C3P7_9GAMM</name>
<gene>
    <name evidence="1" type="ORF">CEK71_19845</name>
</gene>
<evidence type="ECO:0000313" key="2">
    <source>
        <dbReference type="Proteomes" id="UP000197019"/>
    </source>
</evidence>